<proteinExistence type="predicted"/>
<dbReference type="EMBL" id="ACJM01000014">
    <property type="protein sequence ID" value="EEG76677.1"/>
    <property type="molecule type" value="Genomic_DNA"/>
</dbReference>
<evidence type="ECO:0000256" key="1">
    <source>
        <dbReference type="SAM" id="Phobius"/>
    </source>
</evidence>
<accession>C0GJ44</accession>
<dbReference type="Proteomes" id="UP000006443">
    <property type="component" value="Unassembled WGS sequence"/>
</dbReference>
<keyword evidence="3" id="KW-1185">Reference proteome</keyword>
<keyword evidence="1" id="KW-0812">Transmembrane</keyword>
<organism evidence="2 3">
    <name type="scientific">Dethiobacter alkaliphilus AHT 1</name>
    <dbReference type="NCBI Taxonomy" id="555088"/>
    <lineage>
        <taxon>Bacteria</taxon>
        <taxon>Bacillati</taxon>
        <taxon>Bacillota</taxon>
        <taxon>Dethiobacteria</taxon>
        <taxon>Dethiobacterales</taxon>
        <taxon>Dethiobacteraceae</taxon>
        <taxon>Dethiobacter</taxon>
    </lineage>
</organism>
<protein>
    <submittedName>
        <fullName evidence="2">Uncharacterized protein</fullName>
    </submittedName>
</protein>
<keyword evidence="1" id="KW-1133">Transmembrane helix</keyword>
<feature type="transmembrane region" description="Helical" evidence="1">
    <location>
        <begin position="12"/>
        <end position="36"/>
    </location>
</feature>
<reference evidence="2 3" key="1">
    <citation type="submission" date="2009-02" db="EMBL/GenBank/DDBJ databases">
        <title>Sequencing of the draft genome and assembly of Dethiobacter alkaliphilus AHT 1.</title>
        <authorList>
            <consortium name="US DOE Joint Genome Institute (JGI-PGF)"/>
            <person name="Lucas S."/>
            <person name="Copeland A."/>
            <person name="Lapidus A."/>
            <person name="Glavina del Rio T."/>
            <person name="Dalin E."/>
            <person name="Tice H."/>
            <person name="Bruce D."/>
            <person name="Goodwin L."/>
            <person name="Pitluck S."/>
            <person name="Larimer F."/>
            <person name="Land M.L."/>
            <person name="Hauser L."/>
            <person name="Muyzer G."/>
        </authorList>
    </citation>
    <scope>NUCLEOTIDE SEQUENCE [LARGE SCALE GENOMIC DNA]</scope>
    <source>
        <strain evidence="2 3">AHT 1</strain>
    </source>
</reference>
<sequence>MKRKPPSTKLSLKSFAIAVGSYLGLFVVLSAVFYLLNYLFLL</sequence>
<gene>
    <name evidence="2" type="ORF">DealDRAFT_2503</name>
</gene>
<keyword evidence="1" id="KW-0472">Membrane</keyword>
<name>C0GJ44_DETAL</name>
<evidence type="ECO:0000313" key="2">
    <source>
        <dbReference type="EMBL" id="EEG76677.1"/>
    </source>
</evidence>
<dbReference type="AlphaFoldDB" id="C0GJ44"/>
<evidence type="ECO:0000313" key="3">
    <source>
        <dbReference type="Proteomes" id="UP000006443"/>
    </source>
</evidence>
<comment type="caution">
    <text evidence="2">The sequence shown here is derived from an EMBL/GenBank/DDBJ whole genome shotgun (WGS) entry which is preliminary data.</text>
</comment>
<dbReference type="STRING" id="555088.DealDRAFT_2503"/>